<dbReference type="Pfam" id="PF13412">
    <property type="entry name" value="HTH_24"/>
    <property type="match status" value="1"/>
</dbReference>
<dbReference type="STRING" id="259564.Mbur_0231"/>
<dbReference type="KEGG" id="mbu:Mbur_0231"/>
<dbReference type="InterPro" id="IPR056504">
    <property type="entry name" value="HTH_HVO_0163_N"/>
</dbReference>
<evidence type="ECO:0000313" key="2">
    <source>
        <dbReference type="EMBL" id="ABE51241.1"/>
    </source>
</evidence>
<sequence>MYRNYPFFEQRTKILVYTIIKHRRIIFASFFLLLSISTACATEYTVRPTLSNEFGVSVAGEYVQELEVKTIPYWYFLLWLACIRLSTSFTQVFPNILPLLGGYERVRRSNTLDNLNRKKLYGFIQSRSGAYFNEIVKRTGLNRGTVRYHVDVLETQHMIVSHKVNGKIRYFQNGSTYDEKEKTVIAGLRDDIDRRIVLEILNNGCNTNGALAERIGVSASTMSWHIRRLMEQEIVRGDKEGCYTIYRINSNYLESVEKYVQTMDSLRYDKIKICNNT</sequence>
<dbReference type="CDD" id="cd00090">
    <property type="entry name" value="HTH_ARSR"/>
    <property type="match status" value="2"/>
</dbReference>
<dbReference type="AlphaFoldDB" id="Q12Z85"/>
<dbReference type="GO" id="GO:0003700">
    <property type="term" value="F:DNA-binding transcription factor activity"/>
    <property type="evidence" value="ECO:0007669"/>
    <property type="project" value="InterPro"/>
</dbReference>
<reference evidence="3" key="1">
    <citation type="journal article" date="2009" name="ISME J.">
        <title>The genome sequence of the psychrophilic archaeon, Methanococcoides burtonii: the role of genome evolution in cold adaptation.</title>
        <authorList>
            <person name="Allen M.A."/>
            <person name="Lauro F.M."/>
            <person name="Williams T.J."/>
            <person name="Burg D."/>
            <person name="Siddiqui K.S."/>
            <person name="De Francisci D."/>
            <person name="Chong K.W."/>
            <person name="Pilak O."/>
            <person name="Chew H.H."/>
            <person name="De Maere M.Z."/>
            <person name="Ting L."/>
            <person name="Katrib M."/>
            <person name="Ng C."/>
            <person name="Sowers K.R."/>
            <person name="Galperin M.Y."/>
            <person name="Anderson I.J."/>
            <person name="Ivanova N."/>
            <person name="Dalin E."/>
            <person name="Martinez M."/>
            <person name="Lapidus A."/>
            <person name="Hauser L."/>
            <person name="Land M."/>
            <person name="Thomas T."/>
            <person name="Cavicchioli R."/>
        </authorList>
    </citation>
    <scope>NUCLEOTIDE SEQUENCE [LARGE SCALE GENOMIC DNA]</scope>
    <source>
        <strain evidence="3">DSM 6242 / NBRC 107633 / OCM 468 / ACE-M</strain>
    </source>
</reference>
<dbReference type="PROSITE" id="PS50987">
    <property type="entry name" value="HTH_ARSR_2"/>
    <property type="match status" value="1"/>
</dbReference>
<feature type="domain" description="HTH arsR-type" evidence="1">
    <location>
        <begin position="174"/>
        <end position="268"/>
    </location>
</feature>
<evidence type="ECO:0000259" key="1">
    <source>
        <dbReference type="PROSITE" id="PS50987"/>
    </source>
</evidence>
<dbReference type="InterPro" id="IPR011991">
    <property type="entry name" value="ArsR-like_HTH"/>
</dbReference>
<dbReference type="Proteomes" id="UP000001979">
    <property type="component" value="Chromosome"/>
</dbReference>
<dbReference type="InterPro" id="IPR036390">
    <property type="entry name" value="WH_DNA-bd_sf"/>
</dbReference>
<keyword evidence="3" id="KW-1185">Reference proteome</keyword>
<proteinExistence type="predicted"/>
<name>Q12Z85_METBU</name>
<dbReference type="InterPro" id="IPR036388">
    <property type="entry name" value="WH-like_DNA-bd_sf"/>
</dbReference>
<dbReference type="Pfam" id="PF24266">
    <property type="entry name" value="HTH_HVO_0163_N"/>
    <property type="match status" value="1"/>
</dbReference>
<dbReference type="HOGENOM" id="CLU_084118_2_0_2"/>
<dbReference type="SMART" id="SM00418">
    <property type="entry name" value="HTH_ARSR"/>
    <property type="match status" value="1"/>
</dbReference>
<protein>
    <submittedName>
        <fullName evidence="2">Transcriptional regulator, ArsR family protein</fullName>
    </submittedName>
</protein>
<dbReference type="PANTHER" id="PTHR36216">
    <property type="entry name" value="TRANSCRIPTIONAL REGULATOR, TRMB"/>
    <property type="match status" value="1"/>
</dbReference>
<dbReference type="PANTHER" id="PTHR36216:SF1">
    <property type="entry name" value="HTH ARSR-TYPE DOMAIN-CONTAINING PROTEIN"/>
    <property type="match status" value="1"/>
</dbReference>
<dbReference type="InterPro" id="IPR001845">
    <property type="entry name" value="HTH_ArsR_DNA-bd_dom"/>
</dbReference>
<dbReference type="SUPFAM" id="SSF46785">
    <property type="entry name" value="Winged helix' DNA-binding domain"/>
    <property type="match status" value="2"/>
</dbReference>
<evidence type="ECO:0000313" key="3">
    <source>
        <dbReference type="Proteomes" id="UP000001979"/>
    </source>
</evidence>
<gene>
    <name evidence="2" type="ordered locus">Mbur_0231</name>
</gene>
<organism evidence="2 3">
    <name type="scientific">Methanococcoides burtonii (strain DSM 6242 / NBRC 107633 / OCM 468 / ACE-M)</name>
    <dbReference type="NCBI Taxonomy" id="259564"/>
    <lineage>
        <taxon>Archaea</taxon>
        <taxon>Methanobacteriati</taxon>
        <taxon>Methanobacteriota</taxon>
        <taxon>Stenosarchaea group</taxon>
        <taxon>Methanomicrobia</taxon>
        <taxon>Methanosarcinales</taxon>
        <taxon>Methanosarcinaceae</taxon>
        <taxon>Methanococcoides</taxon>
    </lineage>
</organism>
<accession>Q12Z85</accession>
<dbReference type="Gene3D" id="1.10.10.10">
    <property type="entry name" value="Winged helix-like DNA-binding domain superfamily/Winged helix DNA-binding domain"/>
    <property type="match status" value="2"/>
</dbReference>
<dbReference type="EMBL" id="CP000300">
    <property type="protein sequence ID" value="ABE51241.1"/>
    <property type="molecule type" value="Genomic_DNA"/>
</dbReference>